<dbReference type="Proteomes" id="UP000183642">
    <property type="component" value="Unassembled WGS sequence"/>
</dbReference>
<gene>
    <name evidence="2" type="ORF">SAMN05660359_03567</name>
</gene>
<dbReference type="OrthoDB" id="5523420at2"/>
<sequence length="175" mass="19357">MSAVSDFEITALVLAEHEVFRREFAALEDLSGQELAAAWEALHAKLEVHAVAEEQLFYPLLAQEADGEEETAEGVHDHNEIRHAAAAVGEHEVGSEAWWEAVRTTRQVNADHMAEEETDFFPPFKEAVDDEQREALGMRWLAFHDEHEQAEGLSGGDAEVAEVVATEVPEGDPSL</sequence>
<dbReference type="RefSeq" id="WP_075014880.1">
    <property type="nucleotide sequence ID" value="NZ_FOWE01000009.1"/>
</dbReference>
<accession>A0A1I5HCT3</accession>
<keyword evidence="3" id="KW-1185">Reference proteome</keyword>
<evidence type="ECO:0000313" key="3">
    <source>
        <dbReference type="Proteomes" id="UP000183642"/>
    </source>
</evidence>
<name>A0A1I5HCT3_9ACTN</name>
<dbReference type="PANTHER" id="PTHR35585:SF1">
    <property type="entry name" value="HHE DOMAIN PROTEIN (AFU_ORTHOLOGUE AFUA_4G00730)"/>
    <property type="match status" value="1"/>
</dbReference>
<proteinExistence type="predicted"/>
<evidence type="ECO:0000313" key="2">
    <source>
        <dbReference type="EMBL" id="SFO45870.1"/>
    </source>
</evidence>
<protein>
    <submittedName>
        <fullName evidence="2">Hemerythrin HHE cation binding domain-containing protein</fullName>
    </submittedName>
</protein>
<reference evidence="3" key="1">
    <citation type="submission" date="2016-10" db="EMBL/GenBank/DDBJ databases">
        <authorList>
            <person name="Varghese N."/>
            <person name="Submissions S."/>
        </authorList>
    </citation>
    <scope>NUCLEOTIDE SEQUENCE [LARGE SCALE GENOMIC DNA]</scope>
    <source>
        <strain evidence="3">DSM 43161</strain>
    </source>
</reference>
<dbReference type="Gene3D" id="1.20.120.520">
    <property type="entry name" value="nmb1532 protein domain like"/>
    <property type="match status" value="1"/>
</dbReference>
<dbReference type="PANTHER" id="PTHR35585">
    <property type="entry name" value="HHE DOMAIN PROTEIN (AFU_ORTHOLOGUE AFUA_4G00730)"/>
    <property type="match status" value="1"/>
</dbReference>
<dbReference type="InterPro" id="IPR012312">
    <property type="entry name" value="Hemerythrin-like"/>
</dbReference>
<dbReference type="EMBL" id="FOWE01000009">
    <property type="protein sequence ID" value="SFO45870.1"/>
    <property type="molecule type" value="Genomic_DNA"/>
</dbReference>
<evidence type="ECO:0000259" key="1">
    <source>
        <dbReference type="Pfam" id="PF01814"/>
    </source>
</evidence>
<organism evidence="2 3">
    <name type="scientific">Geodermatophilus obscurus</name>
    <dbReference type="NCBI Taxonomy" id="1861"/>
    <lineage>
        <taxon>Bacteria</taxon>
        <taxon>Bacillati</taxon>
        <taxon>Actinomycetota</taxon>
        <taxon>Actinomycetes</taxon>
        <taxon>Geodermatophilales</taxon>
        <taxon>Geodermatophilaceae</taxon>
        <taxon>Geodermatophilus</taxon>
    </lineage>
</organism>
<dbReference type="Pfam" id="PF01814">
    <property type="entry name" value="Hemerythrin"/>
    <property type="match status" value="1"/>
</dbReference>
<feature type="domain" description="Hemerythrin-like" evidence="1">
    <location>
        <begin position="10"/>
        <end position="122"/>
    </location>
</feature>
<dbReference type="AlphaFoldDB" id="A0A1I5HCT3"/>